<feature type="non-terminal residue" evidence="3">
    <location>
        <position position="1"/>
    </location>
</feature>
<dbReference type="GO" id="GO:0003723">
    <property type="term" value="F:RNA binding"/>
    <property type="evidence" value="ECO:0007669"/>
    <property type="project" value="TreeGrafter"/>
</dbReference>
<accession>A0A812PEI0</accession>
<comment type="caution">
    <text evidence="3">The sequence shown here is derived from an EMBL/GenBank/DDBJ whole genome shotgun (WGS) entry which is preliminary data.</text>
</comment>
<dbReference type="CDD" id="cd00038">
    <property type="entry name" value="CAP_ED"/>
    <property type="match status" value="2"/>
</dbReference>
<name>A0A812PEI0_9DINO</name>
<reference evidence="3" key="1">
    <citation type="submission" date="2021-02" db="EMBL/GenBank/DDBJ databases">
        <authorList>
            <person name="Dougan E. K."/>
            <person name="Rhodes N."/>
            <person name="Thang M."/>
            <person name="Chan C."/>
        </authorList>
    </citation>
    <scope>NUCLEOTIDE SEQUENCE</scope>
</reference>
<dbReference type="AlphaFoldDB" id="A0A812PEI0"/>
<sequence>DIVDVAWKEEVQEDQVVIKEGDLEADFFYIVQEGTFEVTVEDEAKGKLSSKVGSISKGGSFGELALLYLTPRAATVTAKAPGTLWVIDRISFKTILMKVSDDKISEYMMYLDRVSILEALLSEEKRALAQALVEMHFAKGEVILQQGEPGSTFYILYDGEGSEGSGVSIAGCSNQTRPSVPWAILPTMGLLTVPVNEEIMGQATWQAVLQHALRRHEVMDEINAVTSLHRAAKLYREEDAGRTSLDMVHRHAGFLCLLDLTEHFAAKCRPQQIANALWAFAVLLFRQERILGLLCRYAAARLAMFLPQNVSNSVWALGTVGYPHDELLDLVPEHVAANIRDYSPQDLSNTCWAFARLQKPCDAIFRAILAESLVQLWRFQPQNMSNLIWACATVLYKDEAAMRTIASFAATQAAEFGTQELSNFTWGLATLAILCEDWMEESGGEMTKRSRDCVPQDLSNTLWAYGTLKHKRNEHMRAINWEVMRQIEWFSPQGLSNVIWGLSAIEYRDIKALACISEEIIRRPMDHLTPPDISTLLYSFAVLAWSHEDALLKLRRAVRLKITQFASRDVANVSWAMVTLSHRDDNIFRMLMEKAEVMIPEFTITGLCNIAWAFVRFGLNVPPGVARGIAHETLTRGDEVFEEPGDAVLLSDAVCSEWGCHVPREIFDQCDAIGRQPYNEVLEFFQDFDNIPSINCSPAESERYQEKVTAFKTIQLGRRLTCEMLRKFDMLEEDVEMCLPLRRLREDWLLKGIQAAHEADPTDATMKHKTTCAWTLARAPGEQTDARVVASGTSMDEPIRFVACVVEHPRSNDAEFQVLNKAADQLLRSPAGAASEATLRFDVSEIPCLSCMGALRQFQKSFPRVRMRASFSIRKVMEVCEDCSHDIDRQLVIPPRQPTDLPKPTTEEVLENRGRGRPAVATPQAPNTLQRRHLRRPLGIPAAKELSAPQVERAKPYPSSARVFEPDPDTAAQEAPLSRPVSVYDQLKRRDWAQDFC</sequence>
<dbReference type="InterPro" id="IPR000595">
    <property type="entry name" value="cNMP-bd_dom"/>
</dbReference>
<dbReference type="SMART" id="SM00100">
    <property type="entry name" value="cNMP"/>
    <property type="match status" value="2"/>
</dbReference>
<dbReference type="GO" id="GO:0005759">
    <property type="term" value="C:mitochondrial matrix"/>
    <property type="evidence" value="ECO:0007669"/>
    <property type="project" value="TreeGrafter"/>
</dbReference>
<dbReference type="InterPro" id="IPR050870">
    <property type="entry name" value="FAST_kinase"/>
</dbReference>
<dbReference type="EMBL" id="CAJNJA010014704">
    <property type="protein sequence ID" value="CAE7348267.1"/>
    <property type="molecule type" value="Genomic_DNA"/>
</dbReference>
<evidence type="ECO:0000313" key="3">
    <source>
        <dbReference type="EMBL" id="CAE7348267.1"/>
    </source>
</evidence>
<dbReference type="InterPro" id="IPR018488">
    <property type="entry name" value="cNMP-bd_CS"/>
</dbReference>
<evidence type="ECO:0000313" key="4">
    <source>
        <dbReference type="Proteomes" id="UP000601435"/>
    </source>
</evidence>
<dbReference type="PROSITE" id="PS00889">
    <property type="entry name" value="CNMP_BINDING_2"/>
    <property type="match status" value="1"/>
</dbReference>
<dbReference type="PRINTS" id="PR00103">
    <property type="entry name" value="CAMPKINASE"/>
</dbReference>
<dbReference type="Proteomes" id="UP000601435">
    <property type="component" value="Unassembled WGS sequence"/>
</dbReference>
<feature type="domain" description="Cyclic nucleotide-binding" evidence="2">
    <location>
        <begin position="116"/>
        <end position="160"/>
    </location>
</feature>
<dbReference type="Gene3D" id="2.60.120.10">
    <property type="entry name" value="Jelly Rolls"/>
    <property type="match status" value="2"/>
</dbReference>
<evidence type="ECO:0000256" key="1">
    <source>
        <dbReference type="SAM" id="MobiDB-lite"/>
    </source>
</evidence>
<dbReference type="PANTHER" id="PTHR21228:SF40">
    <property type="entry name" value="LD45607P"/>
    <property type="match status" value="1"/>
</dbReference>
<dbReference type="GO" id="GO:0044528">
    <property type="term" value="P:regulation of mitochondrial mRNA stability"/>
    <property type="evidence" value="ECO:0007669"/>
    <property type="project" value="TreeGrafter"/>
</dbReference>
<dbReference type="InterPro" id="IPR018490">
    <property type="entry name" value="cNMP-bd_dom_sf"/>
</dbReference>
<dbReference type="PANTHER" id="PTHR21228">
    <property type="entry name" value="FAST LEU-RICH DOMAIN-CONTAINING"/>
    <property type="match status" value="1"/>
</dbReference>
<dbReference type="GO" id="GO:0000963">
    <property type="term" value="P:mitochondrial RNA processing"/>
    <property type="evidence" value="ECO:0007669"/>
    <property type="project" value="TreeGrafter"/>
</dbReference>
<proteinExistence type="predicted"/>
<dbReference type="GO" id="GO:0035770">
    <property type="term" value="C:ribonucleoprotein granule"/>
    <property type="evidence" value="ECO:0007669"/>
    <property type="project" value="TreeGrafter"/>
</dbReference>
<dbReference type="SUPFAM" id="SSF51206">
    <property type="entry name" value="cAMP-binding domain-like"/>
    <property type="match status" value="2"/>
</dbReference>
<keyword evidence="4" id="KW-1185">Reference proteome</keyword>
<dbReference type="OrthoDB" id="5955355at2759"/>
<gene>
    <name evidence="3" type="primary">pkar1</name>
    <name evidence="3" type="ORF">SNEC2469_LOCUS9023</name>
</gene>
<dbReference type="InterPro" id="IPR014710">
    <property type="entry name" value="RmlC-like_jellyroll"/>
</dbReference>
<dbReference type="Pfam" id="PF00027">
    <property type="entry name" value="cNMP_binding"/>
    <property type="match status" value="1"/>
</dbReference>
<feature type="region of interest" description="Disordered" evidence="1">
    <location>
        <begin position="893"/>
        <end position="981"/>
    </location>
</feature>
<feature type="domain" description="Cyclic nucleotide-binding" evidence="2">
    <location>
        <begin position="1"/>
        <end position="113"/>
    </location>
</feature>
<evidence type="ECO:0000259" key="2">
    <source>
        <dbReference type="PROSITE" id="PS50042"/>
    </source>
</evidence>
<protein>
    <submittedName>
        <fullName evidence="3">Pkar1 protein</fullName>
    </submittedName>
</protein>
<dbReference type="PROSITE" id="PS50042">
    <property type="entry name" value="CNMP_BINDING_3"/>
    <property type="match status" value="2"/>
</dbReference>
<organism evidence="3 4">
    <name type="scientific">Symbiodinium necroappetens</name>
    <dbReference type="NCBI Taxonomy" id="1628268"/>
    <lineage>
        <taxon>Eukaryota</taxon>
        <taxon>Sar</taxon>
        <taxon>Alveolata</taxon>
        <taxon>Dinophyceae</taxon>
        <taxon>Suessiales</taxon>
        <taxon>Symbiodiniaceae</taxon>
        <taxon>Symbiodinium</taxon>
    </lineage>
</organism>